<evidence type="ECO:0000313" key="1">
    <source>
        <dbReference type="EMBL" id="KAI3684216.1"/>
    </source>
</evidence>
<dbReference type="Proteomes" id="UP001055879">
    <property type="component" value="Linkage Group LG12"/>
</dbReference>
<gene>
    <name evidence="1" type="ORF">L6452_33437</name>
</gene>
<evidence type="ECO:0000313" key="2">
    <source>
        <dbReference type="Proteomes" id="UP001055879"/>
    </source>
</evidence>
<keyword evidence="2" id="KW-1185">Reference proteome</keyword>
<dbReference type="EMBL" id="CM042058">
    <property type="protein sequence ID" value="KAI3684216.1"/>
    <property type="molecule type" value="Genomic_DNA"/>
</dbReference>
<proteinExistence type="predicted"/>
<accession>A0ACB8YFH6</accession>
<comment type="caution">
    <text evidence="1">The sequence shown here is derived from an EMBL/GenBank/DDBJ whole genome shotgun (WGS) entry which is preliminary data.</text>
</comment>
<reference evidence="1 2" key="2">
    <citation type="journal article" date="2022" name="Mol. Ecol. Resour.">
        <title>The genomes of chicory, endive, great burdock and yacon provide insights into Asteraceae paleo-polyploidization history and plant inulin production.</title>
        <authorList>
            <person name="Fan W."/>
            <person name="Wang S."/>
            <person name="Wang H."/>
            <person name="Wang A."/>
            <person name="Jiang F."/>
            <person name="Liu H."/>
            <person name="Zhao H."/>
            <person name="Xu D."/>
            <person name="Zhang Y."/>
        </authorList>
    </citation>
    <scope>NUCLEOTIDE SEQUENCE [LARGE SCALE GENOMIC DNA]</scope>
    <source>
        <strain evidence="2">cv. Niubang</strain>
    </source>
</reference>
<name>A0ACB8YFH6_ARCLA</name>
<protein>
    <submittedName>
        <fullName evidence="1">Uncharacterized protein</fullName>
    </submittedName>
</protein>
<sequence length="473" mass="53063">MAMHIFLPTPPPPPPPLLPPPPSPPPPPTEHRSALYVGDLHPDTTDNDLYILFSMIGPLHSVHICRDRLSHKSLRYAYINFHLPSHAAMAISVLNHTSLRGKPIRIMWCERDPVGRRNGIANLFVKNLDSVVTDARLEEVFGRFGRVVSCKIAKDDYGKSKGFGFVQFDSEESANNAIDGLDGSTLDEKIISVAKFLKKSQRNEPEFTNVYVKNLDPDFTENLLREKFSEHGNVTSAVIMNDADGKSRGFGFVNFESHESAKKAIEALNGSVIGSKEWFVGKAMKKSEREGFLRKKDKTNASNLFVKNLATSVDEANLEETFGVFGKVVLKKVVRHKNGISKGFGFVCFSTPEEAQKARDSLDGNDYHGKKLNVSLALSKEECARKLQARLAPQLCFDNNRYLPSFYGNQSFVRSPVYDRPYWLPNFYGRMQNLKPKSHHQDQKQKVKWDGSCFLKGSLGDQVGHKPMSMVGM</sequence>
<reference evidence="2" key="1">
    <citation type="journal article" date="2022" name="Mol. Ecol. Resour.">
        <title>The genomes of chicory, endive, great burdock and yacon provide insights into Asteraceae palaeo-polyploidization history and plant inulin production.</title>
        <authorList>
            <person name="Fan W."/>
            <person name="Wang S."/>
            <person name="Wang H."/>
            <person name="Wang A."/>
            <person name="Jiang F."/>
            <person name="Liu H."/>
            <person name="Zhao H."/>
            <person name="Xu D."/>
            <person name="Zhang Y."/>
        </authorList>
    </citation>
    <scope>NUCLEOTIDE SEQUENCE [LARGE SCALE GENOMIC DNA]</scope>
    <source>
        <strain evidence="2">cv. Niubang</strain>
    </source>
</reference>
<organism evidence="1 2">
    <name type="scientific">Arctium lappa</name>
    <name type="common">Greater burdock</name>
    <name type="synonym">Lappa major</name>
    <dbReference type="NCBI Taxonomy" id="4217"/>
    <lineage>
        <taxon>Eukaryota</taxon>
        <taxon>Viridiplantae</taxon>
        <taxon>Streptophyta</taxon>
        <taxon>Embryophyta</taxon>
        <taxon>Tracheophyta</taxon>
        <taxon>Spermatophyta</taxon>
        <taxon>Magnoliopsida</taxon>
        <taxon>eudicotyledons</taxon>
        <taxon>Gunneridae</taxon>
        <taxon>Pentapetalae</taxon>
        <taxon>asterids</taxon>
        <taxon>campanulids</taxon>
        <taxon>Asterales</taxon>
        <taxon>Asteraceae</taxon>
        <taxon>Carduoideae</taxon>
        <taxon>Cardueae</taxon>
        <taxon>Arctiinae</taxon>
        <taxon>Arctium</taxon>
    </lineage>
</organism>